<gene>
    <name evidence="1" type="ORF">Hs30E_10580</name>
</gene>
<dbReference type="AlphaFoldDB" id="A0A6A0BF91"/>
<evidence type="ECO:0000313" key="1">
    <source>
        <dbReference type="EMBL" id="GFH42507.1"/>
    </source>
</evidence>
<evidence type="ECO:0000313" key="2">
    <source>
        <dbReference type="Proteomes" id="UP000480303"/>
    </source>
</evidence>
<organism evidence="1 2">
    <name type="scientific">Pseudolactococcus hodotermopsidis</name>
    <dbReference type="NCBI Taxonomy" id="2709157"/>
    <lineage>
        <taxon>Bacteria</taxon>
        <taxon>Bacillati</taxon>
        <taxon>Bacillota</taxon>
        <taxon>Bacilli</taxon>
        <taxon>Lactobacillales</taxon>
        <taxon>Streptococcaceae</taxon>
        <taxon>Pseudolactococcus</taxon>
    </lineage>
</organism>
<name>A0A6A0BF91_9LACT</name>
<sequence>MKFQLIDFDEKHYASNIVQVDNLLKWDILGNTHHLVIRAEYGSVIRFAEEEKNEIVKHANEQILSGKEIRYNDNRFFAVIPKGYVNNYQFTVSPATYAVFCCEYDAETDICKLYVPNDACLYQCNVSSNVEVHIKAEPVKKKLFSHVQEKQYYSIHIPNIPGYVDGSLHYTFDGCKYRYPITKVMIGKPFSVPAFNAKPPKIDAAIGNGYKLLTR</sequence>
<keyword evidence="2" id="KW-1185">Reference proteome</keyword>
<reference evidence="1 2" key="1">
    <citation type="submission" date="2020-02" db="EMBL/GenBank/DDBJ databases">
        <title>Draft genome sequence of Lactococcus sp. Hs30E4-3.</title>
        <authorList>
            <person name="Noda S."/>
            <person name="Yuki M."/>
            <person name="Ohkuma M."/>
        </authorList>
    </citation>
    <scope>NUCLEOTIDE SEQUENCE [LARGE SCALE GENOMIC DNA]</scope>
    <source>
        <strain evidence="1 2">Hs30E4-3</strain>
    </source>
</reference>
<proteinExistence type="predicted"/>
<dbReference type="Proteomes" id="UP000480303">
    <property type="component" value="Unassembled WGS sequence"/>
</dbReference>
<comment type="caution">
    <text evidence="1">The sequence shown here is derived from an EMBL/GenBank/DDBJ whole genome shotgun (WGS) entry which is preliminary data.</text>
</comment>
<protein>
    <submittedName>
        <fullName evidence="1">Uncharacterized protein</fullName>
    </submittedName>
</protein>
<accession>A0A6A0BF91</accession>
<dbReference type="EMBL" id="BLLI01000026">
    <property type="protein sequence ID" value="GFH42507.1"/>
    <property type="molecule type" value="Genomic_DNA"/>
</dbReference>
<dbReference type="RefSeq" id="WP_172208603.1">
    <property type="nucleotide sequence ID" value="NZ_BLLI01000026.1"/>
</dbReference>